<dbReference type="Proteomes" id="UP000216345">
    <property type="component" value="Unassembled WGS sequence"/>
</dbReference>
<evidence type="ECO:0000313" key="2">
    <source>
        <dbReference type="Proteomes" id="UP000216345"/>
    </source>
</evidence>
<sequence>MCGIGALLTYRADKCKPYGLHMWSGDVPFPATTFTFATHSSNRYPTFSGIAEE</sequence>
<reference evidence="1 2" key="1">
    <citation type="submission" date="2017-07" db="EMBL/GenBank/DDBJ databases">
        <title>Phylogenetic study on the rhizospheric bacterium Ochrobactrum sp. A44.</title>
        <authorList>
            <person name="Krzyzanowska D.M."/>
            <person name="Ossowicki A."/>
            <person name="Rajewska M."/>
            <person name="Maciag T."/>
            <person name="Kaczynski Z."/>
            <person name="Czerwicka M."/>
            <person name="Jafra S."/>
        </authorList>
    </citation>
    <scope>NUCLEOTIDE SEQUENCE [LARGE SCALE GENOMIC DNA]</scope>
    <source>
        <strain evidence="1 2">PR17</strain>
    </source>
</reference>
<organism evidence="1 2">
    <name type="scientific">Brucella rhizosphaerae</name>
    <dbReference type="NCBI Taxonomy" id="571254"/>
    <lineage>
        <taxon>Bacteria</taxon>
        <taxon>Pseudomonadati</taxon>
        <taxon>Pseudomonadota</taxon>
        <taxon>Alphaproteobacteria</taxon>
        <taxon>Hyphomicrobiales</taxon>
        <taxon>Brucellaceae</taxon>
        <taxon>Brucella/Ochrobactrum group</taxon>
        <taxon>Brucella</taxon>
    </lineage>
</organism>
<comment type="caution">
    <text evidence="1">The sequence shown here is derived from an EMBL/GenBank/DDBJ whole genome shotgun (WGS) entry which is preliminary data.</text>
</comment>
<dbReference type="EMBL" id="NNRK01000026">
    <property type="protein sequence ID" value="OYR14648.1"/>
    <property type="molecule type" value="Genomic_DNA"/>
</dbReference>
<proteinExistence type="predicted"/>
<evidence type="ECO:0000313" key="1">
    <source>
        <dbReference type="EMBL" id="OYR14648.1"/>
    </source>
</evidence>
<protein>
    <submittedName>
        <fullName evidence="1">Uncharacterized protein</fullName>
    </submittedName>
</protein>
<gene>
    <name evidence="1" type="ORF">CEV32_0655</name>
</gene>
<accession>A0A256FIP8</accession>
<keyword evidence="2" id="KW-1185">Reference proteome</keyword>
<dbReference type="AlphaFoldDB" id="A0A256FIP8"/>
<name>A0A256FIP8_9HYPH</name>